<dbReference type="EMBL" id="ABEU02000017">
    <property type="protein sequence ID" value="PNR36066.1"/>
    <property type="molecule type" value="Genomic_DNA"/>
</dbReference>
<dbReference type="GeneID" id="112294746"/>
<reference evidence="6" key="3">
    <citation type="submission" date="2020-12" db="UniProtKB">
        <authorList>
            <consortium name="EnsemblPlants"/>
        </authorList>
    </citation>
    <scope>IDENTIFICATION</scope>
</reference>
<gene>
    <name evidence="6" type="primary">LOC112294746</name>
    <name evidence="5" type="ORF">PHYPA_021916</name>
</gene>
<sequence>MLEVMDKHYHSSSMPQGPASLAEPSPPVTMDFSCDNAYHSFTPSGCNVFSSAWSQTLPELDIDNNMHTLFEGLPEIVEPDLVGRDEGGCKCSNVTLSPFFPSTPPAHAGRLSSMPYMIGAVTPAIPALDARSSVSHLAGDAAKAPLLLRPKPQELTQPVNEAADLKGGRSCKGKAAPVRSKLSETKKPYNQSSVKKAMEAIPATIQAISQVQVQGIPLTSAASSNFQRILPATSAVTDMTTVKANQCTPLRYGVGLGPQVLLHPAKRSRKDAAQAANTRTQKTRYFDKVEHIVRERWRRDDMAGKFLALESLLPPGLKRDRSTIVEDSVNLVKSLQHRKQEVLKRRSELRSAVASGGLPPTPGVKLNKFIKTIGSPAVIPANSLQALESGSLSSSSMALSSGHLTVGTKSPLQVQPNDYGAVFQIPKPLINCVKRFYVQSELALGDIVIEMICHQIPNFHSLLMKSMESLCLEVVRCSVTRTVNQLICNLAVKPFPSSTAGRLSSTNIMEALNLVFRTPYPEP</sequence>
<dbReference type="Gramene" id="Pp3c17_11070V3.6">
    <property type="protein sequence ID" value="Pp3c17_11070V3.6"/>
    <property type="gene ID" value="Pp3c17_11070"/>
</dbReference>
<dbReference type="EnsemblPlants" id="Pp3c17_11070V3.1">
    <property type="protein sequence ID" value="Pp3c17_11070V3.1"/>
    <property type="gene ID" value="Pp3c17_11070"/>
</dbReference>
<dbReference type="EnsemblPlants" id="Pp3c17_11070V3.3">
    <property type="protein sequence ID" value="Pp3c17_11070V3.3"/>
    <property type="gene ID" value="Pp3c17_11070"/>
</dbReference>
<dbReference type="AlphaFoldDB" id="A0A2K1J3G2"/>
<dbReference type="PANTHER" id="PTHR45959">
    <property type="entry name" value="BHLH TRANSCRIPTION FACTOR"/>
    <property type="match status" value="1"/>
</dbReference>
<dbReference type="Gramene" id="Pp3c17_11070V3.3">
    <property type="protein sequence ID" value="Pp3c17_11070V3.3"/>
    <property type="gene ID" value="Pp3c17_11070"/>
</dbReference>
<keyword evidence="7" id="KW-1185">Reference proteome</keyword>
<dbReference type="Pfam" id="PF00010">
    <property type="entry name" value="HLH"/>
    <property type="match status" value="1"/>
</dbReference>
<dbReference type="SMART" id="SM00353">
    <property type="entry name" value="HLH"/>
    <property type="match status" value="1"/>
</dbReference>
<dbReference type="Gramene" id="Pp3c17_11070V3.5">
    <property type="protein sequence ID" value="Pp3c17_11070V3.5"/>
    <property type="gene ID" value="Pp3c17_11070"/>
</dbReference>
<evidence type="ECO:0000256" key="2">
    <source>
        <dbReference type="ARBA" id="ARBA00023163"/>
    </source>
</evidence>
<proteinExistence type="predicted"/>
<dbReference type="InterPro" id="IPR045239">
    <property type="entry name" value="bHLH95_bHLH"/>
</dbReference>
<dbReference type="InterPro" id="IPR052610">
    <property type="entry name" value="bHLH_transcription_regulator"/>
</dbReference>
<dbReference type="InterPro" id="IPR011598">
    <property type="entry name" value="bHLH_dom"/>
</dbReference>
<evidence type="ECO:0000313" key="6">
    <source>
        <dbReference type="EnsemblPlants" id="Pp3c17_11070V3.1"/>
    </source>
</evidence>
<protein>
    <recommendedName>
        <fullName evidence="4">BHLH domain-containing protein</fullName>
    </recommendedName>
</protein>
<dbReference type="Gene3D" id="4.10.280.10">
    <property type="entry name" value="Helix-loop-helix DNA-binding domain"/>
    <property type="match status" value="1"/>
</dbReference>
<dbReference type="Gramene" id="Pp3c17_11070V3.4">
    <property type="protein sequence ID" value="Pp3c17_11070V3.4"/>
    <property type="gene ID" value="Pp3c17_11070"/>
</dbReference>
<dbReference type="RefSeq" id="XP_024401292.1">
    <property type="nucleotide sequence ID" value="XM_024545524.2"/>
</dbReference>
<evidence type="ECO:0000313" key="5">
    <source>
        <dbReference type="EMBL" id="PNR36066.1"/>
    </source>
</evidence>
<dbReference type="GO" id="GO:0046983">
    <property type="term" value="F:protein dimerization activity"/>
    <property type="evidence" value="ECO:0007669"/>
    <property type="project" value="InterPro"/>
</dbReference>
<feature type="region of interest" description="Disordered" evidence="3">
    <location>
        <begin position="1"/>
        <end position="24"/>
    </location>
</feature>
<feature type="region of interest" description="Disordered" evidence="3">
    <location>
        <begin position="165"/>
        <end position="190"/>
    </location>
</feature>
<dbReference type="Gramene" id="Pp3c17_11070V3.1">
    <property type="protein sequence ID" value="Pp3c17_11070V3.1"/>
    <property type="gene ID" value="Pp3c17_11070"/>
</dbReference>
<dbReference type="SUPFAM" id="SSF47459">
    <property type="entry name" value="HLH, helix-loop-helix DNA-binding domain"/>
    <property type="match status" value="1"/>
</dbReference>
<keyword evidence="1" id="KW-0805">Transcription regulation</keyword>
<evidence type="ECO:0000259" key="4">
    <source>
        <dbReference type="PROSITE" id="PS50888"/>
    </source>
</evidence>
<dbReference type="EnsemblPlants" id="Pp3c17_11070V3.5">
    <property type="protein sequence ID" value="Pp3c17_11070V3.5"/>
    <property type="gene ID" value="Pp3c17_11070"/>
</dbReference>
<reference evidence="5 7" key="1">
    <citation type="journal article" date="2008" name="Science">
        <title>The Physcomitrella genome reveals evolutionary insights into the conquest of land by plants.</title>
        <authorList>
            <person name="Rensing S."/>
            <person name="Lang D."/>
            <person name="Zimmer A."/>
            <person name="Terry A."/>
            <person name="Salamov A."/>
            <person name="Shapiro H."/>
            <person name="Nishiyama T."/>
            <person name="Perroud P.-F."/>
            <person name="Lindquist E."/>
            <person name="Kamisugi Y."/>
            <person name="Tanahashi T."/>
            <person name="Sakakibara K."/>
            <person name="Fujita T."/>
            <person name="Oishi K."/>
            <person name="Shin-I T."/>
            <person name="Kuroki Y."/>
            <person name="Toyoda A."/>
            <person name="Suzuki Y."/>
            <person name="Hashimoto A."/>
            <person name="Yamaguchi K."/>
            <person name="Sugano A."/>
            <person name="Kohara Y."/>
            <person name="Fujiyama A."/>
            <person name="Anterola A."/>
            <person name="Aoki S."/>
            <person name="Ashton N."/>
            <person name="Barbazuk W.B."/>
            <person name="Barker E."/>
            <person name="Bennetzen J."/>
            <person name="Bezanilla M."/>
            <person name="Blankenship R."/>
            <person name="Cho S.H."/>
            <person name="Dutcher S."/>
            <person name="Estelle M."/>
            <person name="Fawcett J.A."/>
            <person name="Gundlach H."/>
            <person name="Hanada K."/>
            <person name="Heyl A."/>
            <person name="Hicks K.A."/>
            <person name="Hugh J."/>
            <person name="Lohr M."/>
            <person name="Mayer K."/>
            <person name="Melkozernov A."/>
            <person name="Murata T."/>
            <person name="Nelson D."/>
            <person name="Pils B."/>
            <person name="Prigge M."/>
            <person name="Reiss B."/>
            <person name="Renner T."/>
            <person name="Rombauts S."/>
            <person name="Rushton P."/>
            <person name="Sanderfoot A."/>
            <person name="Schween G."/>
            <person name="Shiu S.-H."/>
            <person name="Stueber K."/>
            <person name="Theodoulou F.L."/>
            <person name="Tu H."/>
            <person name="Van de Peer Y."/>
            <person name="Verrier P.J."/>
            <person name="Waters E."/>
            <person name="Wood A."/>
            <person name="Yang L."/>
            <person name="Cove D."/>
            <person name="Cuming A."/>
            <person name="Hasebe M."/>
            <person name="Lucas S."/>
            <person name="Mishler D.B."/>
            <person name="Reski R."/>
            <person name="Grigoriev I."/>
            <person name="Quatrano R.S."/>
            <person name="Boore J.L."/>
        </authorList>
    </citation>
    <scope>NUCLEOTIDE SEQUENCE [LARGE SCALE GENOMIC DNA]</scope>
    <source>
        <strain evidence="6 7">cv. Gransden 2004</strain>
    </source>
</reference>
<dbReference type="EnsemblPlants" id="Pp3c17_11070V3.6">
    <property type="protein sequence ID" value="Pp3c17_11070V3.6"/>
    <property type="gene ID" value="Pp3c17_11070"/>
</dbReference>
<organism evidence="5">
    <name type="scientific">Physcomitrium patens</name>
    <name type="common">Spreading-leaved earth moss</name>
    <name type="synonym">Physcomitrella patens</name>
    <dbReference type="NCBI Taxonomy" id="3218"/>
    <lineage>
        <taxon>Eukaryota</taxon>
        <taxon>Viridiplantae</taxon>
        <taxon>Streptophyta</taxon>
        <taxon>Embryophyta</taxon>
        <taxon>Bryophyta</taxon>
        <taxon>Bryophytina</taxon>
        <taxon>Bryopsida</taxon>
        <taxon>Funariidae</taxon>
        <taxon>Funariales</taxon>
        <taxon>Funariaceae</taxon>
        <taxon>Physcomitrium</taxon>
    </lineage>
</organism>
<dbReference type="Proteomes" id="UP000006727">
    <property type="component" value="Chromosome 17"/>
</dbReference>
<keyword evidence="2" id="KW-0804">Transcription</keyword>
<feature type="domain" description="BHLH" evidence="4">
    <location>
        <begin position="286"/>
        <end position="335"/>
    </location>
</feature>
<dbReference type="Gramene" id="Pp3c17_11070V3.2">
    <property type="protein sequence ID" value="Pp3c17_11070V3.2"/>
    <property type="gene ID" value="Pp3c17_11070"/>
</dbReference>
<dbReference type="PANTHER" id="PTHR45959:SF55">
    <property type="entry name" value="BHLH DOMAIN-CONTAINING PROTEIN"/>
    <property type="match status" value="1"/>
</dbReference>
<dbReference type="InterPro" id="IPR036638">
    <property type="entry name" value="HLH_DNA-bd_sf"/>
</dbReference>
<evidence type="ECO:0000256" key="3">
    <source>
        <dbReference type="SAM" id="MobiDB-lite"/>
    </source>
</evidence>
<dbReference type="EnsemblPlants" id="Pp3c17_11070V3.4">
    <property type="protein sequence ID" value="Pp3c17_11070V3.4"/>
    <property type="gene ID" value="Pp3c17_11070"/>
</dbReference>
<name>A0A2K1J3G2_PHYPA</name>
<dbReference type="PaxDb" id="3218-PP1S105_81V6.1"/>
<evidence type="ECO:0000256" key="1">
    <source>
        <dbReference type="ARBA" id="ARBA00023015"/>
    </source>
</evidence>
<dbReference type="KEGG" id="ppp:112294746"/>
<dbReference type="RefSeq" id="XP_024401293.1">
    <property type="nucleotide sequence ID" value="XM_024545525.2"/>
</dbReference>
<dbReference type="RefSeq" id="XP_024401290.1">
    <property type="nucleotide sequence ID" value="XM_024545522.2"/>
</dbReference>
<reference evidence="5 7" key="2">
    <citation type="journal article" date="2018" name="Plant J.">
        <title>The Physcomitrella patens chromosome-scale assembly reveals moss genome structure and evolution.</title>
        <authorList>
            <person name="Lang D."/>
            <person name="Ullrich K.K."/>
            <person name="Murat F."/>
            <person name="Fuchs J."/>
            <person name="Jenkins J."/>
            <person name="Haas F.B."/>
            <person name="Piednoel M."/>
            <person name="Gundlach H."/>
            <person name="Van Bel M."/>
            <person name="Meyberg R."/>
            <person name="Vives C."/>
            <person name="Morata J."/>
            <person name="Symeonidi A."/>
            <person name="Hiss M."/>
            <person name="Muchero W."/>
            <person name="Kamisugi Y."/>
            <person name="Saleh O."/>
            <person name="Blanc G."/>
            <person name="Decker E.L."/>
            <person name="van Gessel N."/>
            <person name="Grimwood J."/>
            <person name="Hayes R.D."/>
            <person name="Graham S.W."/>
            <person name="Gunter L.E."/>
            <person name="McDaniel S.F."/>
            <person name="Hoernstein S.N.W."/>
            <person name="Larsson A."/>
            <person name="Li F.W."/>
            <person name="Perroud P.F."/>
            <person name="Phillips J."/>
            <person name="Ranjan P."/>
            <person name="Rokshar D.S."/>
            <person name="Rothfels C.J."/>
            <person name="Schneider L."/>
            <person name="Shu S."/>
            <person name="Stevenson D.W."/>
            <person name="Thummler F."/>
            <person name="Tillich M."/>
            <person name="Villarreal Aguilar J.C."/>
            <person name="Widiez T."/>
            <person name="Wong G.K."/>
            <person name="Wymore A."/>
            <person name="Zhang Y."/>
            <person name="Zimmer A.D."/>
            <person name="Quatrano R.S."/>
            <person name="Mayer K.F.X."/>
            <person name="Goodstein D."/>
            <person name="Casacuberta J.M."/>
            <person name="Vandepoele K."/>
            <person name="Reski R."/>
            <person name="Cuming A.C."/>
            <person name="Tuskan G.A."/>
            <person name="Maumus F."/>
            <person name="Salse J."/>
            <person name="Schmutz J."/>
            <person name="Rensing S.A."/>
        </authorList>
    </citation>
    <scope>NUCLEOTIDE SEQUENCE [LARGE SCALE GENOMIC DNA]</scope>
    <source>
        <strain evidence="6 7">cv. Gransden 2004</strain>
    </source>
</reference>
<dbReference type="OrthoDB" id="690068at2759"/>
<dbReference type="EnsemblPlants" id="Pp3c17_11070V3.2">
    <property type="protein sequence ID" value="Pp3c17_11070V3.2"/>
    <property type="gene ID" value="Pp3c17_11070"/>
</dbReference>
<dbReference type="PROSITE" id="PS50888">
    <property type="entry name" value="BHLH"/>
    <property type="match status" value="1"/>
</dbReference>
<accession>A0A2K1J3G2</accession>
<evidence type="ECO:0000313" key="7">
    <source>
        <dbReference type="Proteomes" id="UP000006727"/>
    </source>
</evidence>
<dbReference type="CDD" id="cd11393">
    <property type="entry name" value="bHLH_AtbHLH_like"/>
    <property type="match status" value="1"/>
</dbReference>